<evidence type="ECO:0000259" key="1">
    <source>
        <dbReference type="Pfam" id="PF01370"/>
    </source>
</evidence>
<dbReference type="SUPFAM" id="SSF51735">
    <property type="entry name" value="NAD(P)-binding Rossmann-fold domains"/>
    <property type="match status" value="1"/>
</dbReference>
<name>A0A7S8HD19_9HYPH</name>
<protein>
    <submittedName>
        <fullName evidence="2">NAD-dependent epimerase/dehydratase family protein</fullName>
    </submittedName>
</protein>
<dbReference type="RefSeq" id="WP_213161602.1">
    <property type="nucleotide sequence ID" value="NZ_CP058214.1"/>
</dbReference>
<evidence type="ECO:0000313" key="2">
    <source>
        <dbReference type="EMBL" id="QPC44236.1"/>
    </source>
</evidence>
<dbReference type="InterPro" id="IPR050177">
    <property type="entry name" value="Lipid_A_modif_metabolic_enz"/>
</dbReference>
<dbReference type="KEGG" id="kmn:HW532_16950"/>
<reference evidence="2 3" key="1">
    <citation type="submission" date="2020-06" db="EMBL/GenBank/DDBJ databases">
        <title>Genome sequence of 2 isolates from Red Sea Mangroves.</title>
        <authorList>
            <person name="Sefrji F."/>
            <person name="Michoud G."/>
            <person name="Merlino G."/>
            <person name="Daffonchio D."/>
        </authorList>
    </citation>
    <scope>NUCLEOTIDE SEQUENCE [LARGE SCALE GENOMIC DNA]</scope>
    <source>
        <strain evidence="2 3">R1DC25</strain>
    </source>
</reference>
<dbReference type="PANTHER" id="PTHR43245">
    <property type="entry name" value="BIFUNCTIONAL POLYMYXIN RESISTANCE PROTEIN ARNA"/>
    <property type="match status" value="1"/>
</dbReference>
<dbReference type="PANTHER" id="PTHR43245:SF58">
    <property type="entry name" value="BLL5923 PROTEIN"/>
    <property type="match status" value="1"/>
</dbReference>
<dbReference type="InterPro" id="IPR001509">
    <property type="entry name" value="Epimerase_deHydtase"/>
</dbReference>
<evidence type="ECO:0000313" key="3">
    <source>
        <dbReference type="Proteomes" id="UP000593594"/>
    </source>
</evidence>
<gene>
    <name evidence="2" type="ORF">HW532_16950</name>
</gene>
<keyword evidence="3" id="KW-1185">Reference proteome</keyword>
<sequence>MASGPVAITGASGFVGRRLVARFDEAGQALRLLARSPDRLGDTPHEVVAGGLDDGAALDRLCAGADTVIHCAGAITALSRSGYEAVNVGGTAALAAAARRAGVRRFVLVSSLAAREPALSGYGASKLKGEDALKQAAGTRLSWVVLRPPAVYGPGDRGTLPLIQQLARQRPLIPGNAEARISLIYVDDLAAALHTLAGGGPEGSVHELHDGTPGGYSWADLMREAGLAKGPQARCLFLPRGLLATLAPLSVAAGRLRGSAPMLTPGKVRELYHGDWVCRNALLEDYTDWRPRVRFAEGFARTLDWYRKAGWMT</sequence>
<proteinExistence type="predicted"/>
<feature type="domain" description="NAD-dependent epimerase/dehydratase" evidence="1">
    <location>
        <begin position="6"/>
        <end position="197"/>
    </location>
</feature>
<dbReference type="Gene3D" id="3.40.50.720">
    <property type="entry name" value="NAD(P)-binding Rossmann-like Domain"/>
    <property type="match status" value="1"/>
</dbReference>
<dbReference type="EMBL" id="CP058214">
    <property type="protein sequence ID" value="QPC44236.1"/>
    <property type="molecule type" value="Genomic_DNA"/>
</dbReference>
<accession>A0A7S8HD19</accession>
<organism evidence="2 3">
    <name type="scientific">Kaustia mangrovi</name>
    <dbReference type="NCBI Taxonomy" id="2593653"/>
    <lineage>
        <taxon>Bacteria</taxon>
        <taxon>Pseudomonadati</taxon>
        <taxon>Pseudomonadota</taxon>
        <taxon>Alphaproteobacteria</taxon>
        <taxon>Hyphomicrobiales</taxon>
        <taxon>Parvibaculaceae</taxon>
        <taxon>Kaustia</taxon>
    </lineage>
</organism>
<dbReference type="Proteomes" id="UP000593594">
    <property type="component" value="Chromosome"/>
</dbReference>
<dbReference type="Pfam" id="PF01370">
    <property type="entry name" value="Epimerase"/>
    <property type="match status" value="1"/>
</dbReference>
<dbReference type="InterPro" id="IPR036291">
    <property type="entry name" value="NAD(P)-bd_dom_sf"/>
</dbReference>
<dbReference type="AlphaFoldDB" id="A0A7S8HD19"/>